<sequence length="112" mass="12815">MPERGLGVFRRKPAWKKTQWAKEPYLITKVIRSSNIVAAGTIILEHFVYQKIQTPPSCPFDKKNVKANESLNLHYSKETTGTVDSVVGYSTYPHNCRLNNERRSPTHATVRD</sequence>
<evidence type="ECO:0000313" key="1">
    <source>
        <dbReference type="EMBL" id="GAG13956.1"/>
    </source>
</evidence>
<protein>
    <submittedName>
        <fullName evidence="1">Uncharacterized protein</fullName>
    </submittedName>
</protein>
<organism evidence="1">
    <name type="scientific">marine sediment metagenome</name>
    <dbReference type="NCBI Taxonomy" id="412755"/>
    <lineage>
        <taxon>unclassified sequences</taxon>
        <taxon>metagenomes</taxon>
        <taxon>ecological metagenomes</taxon>
    </lineage>
</organism>
<dbReference type="EMBL" id="BARS01021207">
    <property type="protein sequence ID" value="GAG13956.1"/>
    <property type="molecule type" value="Genomic_DNA"/>
</dbReference>
<reference evidence="1" key="1">
    <citation type="journal article" date="2014" name="Front. Microbiol.">
        <title>High frequency of phylogenetically diverse reductive dehalogenase-homologous genes in deep subseafloor sedimentary metagenomes.</title>
        <authorList>
            <person name="Kawai M."/>
            <person name="Futagami T."/>
            <person name="Toyoda A."/>
            <person name="Takaki Y."/>
            <person name="Nishi S."/>
            <person name="Hori S."/>
            <person name="Arai W."/>
            <person name="Tsubouchi T."/>
            <person name="Morono Y."/>
            <person name="Uchiyama I."/>
            <person name="Ito T."/>
            <person name="Fujiyama A."/>
            <person name="Inagaki F."/>
            <person name="Takami H."/>
        </authorList>
    </citation>
    <scope>NUCLEOTIDE SEQUENCE</scope>
    <source>
        <strain evidence="1">Expedition CK06-06</strain>
    </source>
</reference>
<name>X0WMQ8_9ZZZZ</name>
<gene>
    <name evidence="1" type="ORF">S01H1_34101</name>
</gene>
<accession>X0WMQ8</accession>
<dbReference type="AlphaFoldDB" id="X0WMQ8"/>
<comment type="caution">
    <text evidence="1">The sequence shown here is derived from an EMBL/GenBank/DDBJ whole genome shotgun (WGS) entry which is preliminary data.</text>
</comment>
<proteinExistence type="predicted"/>